<dbReference type="PANTHER" id="PTHR42718:SF49">
    <property type="entry name" value="EXPORT PROTEIN"/>
    <property type="match status" value="1"/>
</dbReference>
<feature type="transmembrane region" description="Helical" evidence="7">
    <location>
        <begin position="227"/>
        <end position="249"/>
    </location>
</feature>
<dbReference type="InterPro" id="IPR005829">
    <property type="entry name" value="Sugar_transporter_CS"/>
</dbReference>
<feature type="transmembrane region" description="Helical" evidence="7">
    <location>
        <begin position="52"/>
        <end position="69"/>
    </location>
</feature>
<keyword evidence="10" id="KW-1185">Reference proteome</keyword>
<evidence type="ECO:0000256" key="4">
    <source>
        <dbReference type="ARBA" id="ARBA00022692"/>
    </source>
</evidence>
<proteinExistence type="predicted"/>
<dbReference type="PRINTS" id="PR01036">
    <property type="entry name" value="TCRTETB"/>
</dbReference>
<dbReference type="PROSITE" id="PS00216">
    <property type="entry name" value="SUGAR_TRANSPORT_1"/>
    <property type="match status" value="1"/>
</dbReference>
<dbReference type="GO" id="GO:0005886">
    <property type="term" value="C:plasma membrane"/>
    <property type="evidence" value="ECO:0007669"/>
    <property type="project" value="UniProtKB-SubCell"/>
</dbReference>
<dbReference type="GO" id="GO:0022857">
    <property type="term" value="F:transmembrane transporter activity"/>
    <property type="evidence" value="ECO:0007669"/>
    <property type="project" value="InterPro"/>
</dbReference>
<evidence type="ECO:0000313" key="9">
    <source>
        <dbReference type="EMBL" id="MBR7825004.1"/>
    </source>
</evidence>
<evidence type="ECO:0000256" key="6">
    <source>
        <dbReference type="ARBA" id="ARBA00023136"/>
    </source>
</evidence>
<feature type="domain" description="Major facilitator superfamily (MFS) profile" evidence="8">
    <location>
        <begin position="10"/>
        <end position="499"/>
    </location>
</feature>
<feature type="transmembrane region" description="Helical" evidence="7">
    <location>
        <begin position="162"/>
        <end position="182"/>
    </location>
</feature>
<dbReference type="NCBIfam" id="TIGR00711">
    <property type="entry name" value="efflux_EmrB"/>
    <property type="match status" value="1"/>
</dbReference>
<feature type="transmembrane region" description="Helical" evidence="7">
    <location>
        <begin position="328"/>
        <end position="349"/>
    </location>
</feature>
<protein>
    <submittedName>
        <fullName evidence="9">MFS transporter</fullName>
    </submittedName>
</protein>
<keyword evidence="3" id="KW-1003">Cell membrane</keyword>
<feature type="transmembrane region" description="Helical" evidence="7">
    <location>
        <begin position="292"/>
        <end position="316"/>
    </location>
</feature>
<evidence type="ECO:0000313" key="10">
    <source>
        <dbReference type="Proteomes" id="UP000676325"/>
    </source>
</evidence>
<gene>
    <name evidence="9" type="ORF">KDK95_01710</name>
</gene>
<dbReference type="AlphaFoldDB" id="A0A941EBU7"/>
<feature type="transmembrane region" description="Helical" evidence="7">
    <location>
        <begin position="108"/>
        <end position="126"/>
    </location>
</feature>
<dbReference type="Gene3D" id="1.20.1720.10">
    <property type="entry name" value="Multidrug resistance protein D"/>
    <property type="match status" value="1"/>
</dbReference>
<comment type="subcellular location">
    <subcellularLocation>
        <location evidence="1">Cell membrane</location>
        <topology evidence="1">Multi-pass membrane protein</topology>
    </subcellularLocation>
</comment>
<dbReference type="InterPro" id="IPR020846">
    <property type="entry name" value="MFS_dom"/>
</dbReference>
<comment type="caution">
    <text evidence="9">The sequence shown here is derived from an EMBL/GenBank/DDBJ whole genome shotgun (WGS) entry which is preliminary data.</text>
</comment>
<organism evidence="9 10">
    <name type="scientific">Actinospica acidithermotolerans</name>
    <dbReference type="NCBI Taxonomy" id="2828514"/>
    <lineage>
        <taxon>Bacteria</taxon>
        <taxon>Bacillati</taxon>
        <taxon>Actinomycetota</taxon>
        <taxon>Actinomycetes</taxon>
        <taxon>Catenulisporales</taxon>
        <taxon>Actinospicaceae</taxon>
        <taxon>Actinospica</taxon>
    </lineage>
</organism>
<keyword evidence="5 7" id="KW-1133">Transmembrane helix</keyword>
<keyword evidence="2" id="KW-0813">Transport</keyword>
<accession>A0A941EBU7</accession>
<name>A0A941EBU7_9ACTN</name>
<dbReference type="EMBL" id="JAGSOH010000003">
    <property type="protein sequence ID" value="MBR7825004.1"/>
    <property type="molecule type" value="Genomic_DNA"/>
</dbReference>
<feature type="transmembrane region" description="Helical" evidence="7">
    <location>
        <begin position="476"/>
        <end position="495"/>
    </location>
</feature>
<keyword evidence="6 7" id="KW-0472">Membrane</keyword>
<dbReference type="PANTHER" id="PTHR42718">
    <property type="entry name" value="MAJOR FACILITATOR SUPERFAMILY MULTIDRUG TRANSPORTER MFSC"/>
    <property type="match status" value="1"/>
</dbReference>
<dbReference type="SUPFAM" id="SSF103473">
    <property type="entry name" value="MFS general substrate transporter"/>
    <property type="match status" value="1"/>
</dbReference>
<dbReference type="Proteomes" id="UP000676325">
    <property type="component" value="Unassembled WGS sequence"/>
</dbReference>
<sequence>MDRMDRKWWTLLAVCVGTFMLLLDVTIVTVALPDIQHALNASFSDVQWVIDAYALALASFLLTSGVLADRYGRRRLFLIGLVIFTAGSLLCGVAQTSVMLIVSRAGQGVGGAIMFATSLALLGHSFRGRDRGVAFGLWGAITGAAVSLGPILGGVITTGISWRGIFLVNIPIGIAAVVVTRLRVDESRVAHPGTLDLAGFALLTLGLVGLVYGLIRAGESTWSDSGAIISLVVGGVLLIAFVFAELSVAHPMFDLSLFRKPTFVGGLVAAFAMNGSLFAMFLYLVLYLQNVLGYSALATGTRMLVSSGSLLVAATIAGRLSEHVPARWLIGPGLIAVGIGLLLMTGLTASSSWTHLIPGLIVSGLGAGFVNPPLASTAIGVVEPERAGMASGINSTFRQVGLATSIAALGSIFTTELRNELANALAGTPLAARADQIVSAVRQGQTGSGSSALPPNMRAELQTAIRSSFTGALNDLFLVTAILALVGGVIAGALIRSKDFIAREPAPSERDRAAAA</sequence>
<feature type="transmembrane region" description="Helical" evidence="7">
    <location>
        <begin position="133"/>
        <end position="156"/>
    </location>
</feature>
<evidence type="ECO:0000256" key="2">
    <source>
        <dbReference type="ARBA" id="ARBA00022448"/>
    </source>
</evidence>
<feature type="transmembrane region" description="Helical" evidence="7">
    <location>
        <begin position="9"/>
        <end position="32"/>
    </location>
</feature>
<evidence type="ECO:0000259" key="8">
    <source>
        <dbReference type="PROSITE" id="PS50850"/>
    </source>
</evidence>
<dbReference type="InterPro" id="IPR036259">
    <property type="entry name" value="MFS_trans_sf"/>
</dbReference>
<dbReference type="InterPro" id="IPR011701">
    <property type="entry name" value="MFS"/>
</dbReference>
<dbReference type="Gene3D" id="1.20.1250.20">
    <property type="entry name" value="MFS general substrate transporter like domains"/>
    <property type="match status" value="1"/>
</dbReference>
<evidence type="ECO:0000256" key="7">
    <source>
        <dbReference type="SAM" id="Phobius"/>
    </source>
</evidence>
<feature type="transmembrane region" description="Helical" evidence="7">
    <location>
        <begin position="261"/>
        <end position="286"/>
    </location>
</feature>
<evidence type="ECO:0000256" key="5">
    <source>
        <dbReference type="ARBA" id="ARBA00022989"/>
    </source>
</evidence>
<dbReference type="CDD" id="cd17321">
    <property type="entry name" value="MFS_MMR_MDR_like"/>
    <property type="match status" value="1"/>
</dbReference>
<dbReference type="Pfam" id="PF07690">
    <property type="entry name" value="MFS_1"/>
    <property type="match status" value="1"/>
</dbReference>
<keyword evidence="4 7" id="KW-0812">Transmembrane</keyword>
<evidence type="ECO:0000256" key="3">
    <source>
        <dbReference type="ARBA" id="ARBA00022475"/>
    </source>
</evidence>
<feature type="transmembrane region" description="Helical" evidence="7">
    <location>
        <begin position="76"/>
        <end position="102"/>
    </location>
</feature>
<feature type="transmembrane region" description="Helical" evidence="7">
    <location>
        <begin position="194"/>
        <end position="215"/>
    </location>
</feature>
<dbReference type="PROSITE" id="PS50850">
    <property type="entry name" value="MFS"/>
    <property type="match status" value="1"/>
</dbReference>
<evidence type="ECO:0000256" key="1">
    <source>
        <dbReference type="ARBA" id="ARBA00004651"/>
    </source>
</evidence>
<dbReference type="InterPro" id="IPR004638">
    <property type="entry name" value="EmrB-like"/>
</dbReference>
<reference evidence="9" key="1">
    <citation type="submission" date="2021-04" db="EMBL/GenBank/DDBJ databases">
        <title>Genome based classification of Actinospica acidithermotolerans sp. nov., an actinobacterium isolated from an Indonesian hot spring.</title>
        <authorList>
            <person name="Kusuma A.B."/>
            <person name="Putra K.E."/>
            <person name="Nafisah S."/>
            <person name="Loh J."/>
            <person name="Nouioui I."/>
            <person name="Goodfellow M."/>
        </authorList>
    </citation>
    <scope>NUCLEOTIDE SEQUENCE</scope>
    <source>
        <strain evidence="9">MGRD01-02</strain>
    </source>
</reference>